<dbReference type="Proteomes" id="UP000324222">
    <property type="component" value="Unassembled WGS sequence"/>
</dbReference>
<evidence type="ECO:0000313" key="1">
    <source>
        <dbReference type="EMBL" id="MPC16747.1"/>
    </source>
</evidence>
<name>A0A5B7D662_PORTR</name>
<dbReference type="AlphaFoldDB" id="A0A5B7D662"/>
<keyword evidence="2" id="KW-1185">Reference proteome</keyword>
<accession>A0A5B7D662</accession>
<protein>
    <submittedName>
        <fullName evidence="1">Uncharacterized protein</fullName>
    </submittedName>
</protein>
<reference evidence="1 2" key="1">
    <citation type="submission" date="2019-05" db="EMBL/GenBank/DDBJ databases">
        <title>Another draft genome of Portunus trituberculatus and its Hox gene families provides insights of decapod evolution.</title>
        <authorList>
            <person name="Jeong J.-H."/>
            <person name="Song I."/>
            <person name="Kim S."/>
            <person name="Choi T."/>
            <person name="Kim D."/>
            <person name="Ryu S."/>
            <person name="Kim W."/>
        </authorList>
    </citation>
    <scope>NUCLEOTIDE SEQUENCE [LARGE SCALE GENOMIC DNA]</scope>
    <source>
        <tissue evidence="1">Muscle</tissue>
    </source>
</reference>
<comment type="caution">
    <text evidence="1">The sequence shown here is derived from an EMBL/GenBank/DDBJ whole genome shotgun (WGS) entry which is preliminary data.</text>
</comment>
<sequence>MSRKYLAHLRMRGWPIHCQTHDESRQDLLSILRMRGQHVILHHHPNRNEGQGGLCQVRPKADALKKEEKGRVENIPWTYTLS</sequence>
<proteinExistence type="predicted"/>
<dbReference type="EMBL" id="VSRR010000532">
    <property type="protein sequence ID" value="MPC16747.1"/>
    <property type="molecule type" value="Genomic_DNA"/>
</dbReference>
<evidence type="ECO:0000313" key="2">
    <source>
        <dbReference type="Proteomes" id="UP000324222"/>
    </source>
</evidence>
<gene>
    <name evidence="1" type="ORF">E2C01_009582</name>
</gene>
<organism evidence="1 2">
    <name type="scientific">Portunus trituberculatus</name>
    <name type="common">Swimming crab</name>
    <name type="synonym">Neptunus trituberculatus</name>
    <dbReference type="NCBI Taxonomy" id="210409"/>
    <lineage>
        <taxon>Eukaryota</taxon>
        <taxon>Metazoa</taxon>
        <taxon>Ecdysozoa</taxon>
        <taxon>Arthropoda</taxon>
        <taxon>Crustacea</taxon>
        <taxon>Multicrustacea</taxon>
        <taxon>Malacostraca</taxon>
        <taxon>Eumalacostraca</taxon>
        <taxon>Eucarida</taxon>
        <taxon>Decapoda</taxon>
        <taxon>Pleocyemata</taxon>
        <taxon>Brachyura</taxon>
        <taxon>Eubrachyura</taxon>
        <taxon>Portunoidea</taxon>
        <taxon>Portunidae</taxon>
        <taxon>Portuninae</taxon>
        <taxon>Portunus</taxon>
    </lineage>
</organism>